<evidence type="ECO:0000313" key="3">
    <source>
        <dbReference type="Proteomes" id="UP000182466"/>
    </source>
</evidence>
<keyword evidence="1" id="KW-1133">Transmembrane helix</keyword>
<sequence length="123" mass="12892">MSDHREKVIEELGMLALRSLITLNAGAFIVLLTFVGNTSADSAFQLSISALRNSLICFATGLGFTSVAIVIAYLTAQALVDEAPPKILAGTKRFLVITMTCPLLALVSFLTGVGFAISGVTVT</sequence>
<evidence type="ECO:0000256" key="1">
    <source>
        <dbReference type="SAM" id="Phobius"/>
    </source>
</evidence>
<keyword evidence="1" id="KW-0472">Membrane</keyword>
<dbReference type="EMBL" id="FPAW01000018">
    <property type="protein sequence ID" value="SFU01382.1"/>
    <property type="molecule type" value="Genomic_DNA"/>
</dbReference>
<keyword evidence="1" id="KW-0812">Transmembrane</keyword>
<name>A0A1I7CPP3_9RHOB</name>
<gene>
    <name evidence="2" type="ORF">SAMN05216236_11876</name>
</gene>
<dbReference type="Proteomes" id="UP000182466">
    <property type="component" value="Unassembled WGS sequence"/>
</dbReference>
<evidence type="ECO:0000313" key="2">
    <source>
        <dbReference type="EMBL" id="SFU01382.1"/>
    </source>
</evidence>
<feature type="transmembrane region" description="Helical" evidence="1">
    <location>
        <begin position="12"/>
        <end position="35"/>
    </location>
</feature>
<keyword evidence="3" id="KW-1185">Reference proteome</keyword>
<accession>A0A1I7CPP3</accession>
<dbReference type="AlphaFoldDB" id="A0A1I7CPP3"/>
<feature type="transmembrane region" description="Helical" evidence="1">
    <location>
        <begin position="94"/>
        <end position="117"/>
    </location>
</feature>
<feature type="transmembrane region" description="Helical" evidence="1">
    <location>
        <begin position="55"/>
        <end position="74"/>
    </location>
</feature>
<proteinExistence type="predicted"/>
<organism evidence="2 3">
    <name type="scientific">Sedimentitalea nanhaiensis</name>
    <dbReference type="NCBI Taxonomy" id="999627"/>
    <lineage>
        <taxon>Bacteria</taxon>
        <taxon>Pseudomonadati</taxon>
        <taxon>Pseudomonadota</taxon>
        <taxon>Alphaproteobacteria</taxon>
        <taxon>Rhodobacterales</taxon>
        <taxon>Paracoccaceae</taxon>
        <taxon>Sedimentitalea</taxon>
    </lineage>
</organism>
<dbReference type="STRING" id="999627.SAMN05216236_11876"/>
<reference evidence="2 3" key="1">
    <citation type="submission" date="2016-10" db="EMBL/GenBank/DDBJ databases">
        <authorList>
            <person name="de Groot N.N."/>
        </authorList>
    </citation>
    <scope>NUCLEOTIDE SEQUENCE [LARGE SCALE GENOMIC DNA]</scope>
    <source>
        <strain evidence="2 3">CGMCC 1.10959</strain>
    </source>
</reference>
<protein>
    <submittedName>
        <fullName evidence="2">Uncharacterized protein</fullName>
    </submittedName>
</protein>